<evidence type="ECO:0000313" key="8">
    <source>
        <dbReference type="Proteomes" id="UP000003412"/>
    </source>
</evidence>
<dbReference type="Proteomes" id="UP000003412">
    <property type="component" value="Chromosome"/>
</dbReference>
<evidence type="ECO:0000256" key="1">
    <source>
        <dbReference type="ARBA" id="ARBA00022741"/>
    </source>
</evidence>
<protein>
    <submittedName>
        <fullName evidence="7">ATP-dependent RNA helicase DbpA</fullName>
    </submittedName>
</protein>
<keyword evidence="3 7" id="KW-0347">Helicase</keyword>
<sequence>MDDFKSGKSRFLIATDVAGRGIDVDNVSLVINYDLPIEKENYVHRIGRTGRAGKSGKAISFVKTNENPLLRDIEELLHITIEKKRKPTIIEVRANEEAFHKKQQKRPVIKKARGEKLNKNIMKLYFNGGKKKKIRAVDFVGTISKLEGITAEDIGIITIEDHVSFVEILNGKGPAVLDMMRSRKVKGRRLKVNEARKR</sequence>
<dbReference type="SMART" id="SM00490">
    <property type="entry name" value="HELICc"/>
    <property type="match status" value="1"/>
</dbReference>
<organism evidence="7 8">
    <name type="scientific">Listeria marthii FSL S4-120</name>
    <dbReference type="NCBI Taxonomy" id="702457"/>
    <lineage>
        <taxon>Bacteria</taxon>
        <taxon>Bacillati</taxon>
        <taxon>Bacillota</taxon>
        <taxon>Bacilli</taxon>
        <taxon>Bacillales</taxon>
        <taxon>Listeriaceae</taxon>
        <taxon>Listeria</taxon>
    </lineage>
</organism>
<dbReference type="Gene3D" id="3.30.70.330">
    <property type="match status" value="1"/>
</dbReference>
<dbReference type="PANTHER" id="PTHR47959:SF1">
    <property type="entry name" value="ATP-DEPENDENT RNA HELICASE DBPA"/>
    <property type="match status" value="1"/>
</dbReference>
<dbReference type="InterPro" id="IPR001650">
    <property type="entry name" value="Helicase_C-like"/>
</dbReference>
<dbReference type="Gene3D" id="3.40.50.300">
    <property type="entry name" value="P-loop containing nucleotide triphosphate hydrolases"/>
    <property type="match status" value="1"/>
</dbReference>
<proteinExistence type="inferred from homology"/>
<evidence type="ECO:0000256" key="4">
    <source>
        <dbReference type="ARBA" id="ARBA00022840"/>
    </source>
</evidence>
<dbReference type="PANTHER" id="PTHR47959">
    <property type="entry name" value="ATP-DEPENDENT RNA HELICASE RHLE-RELATED"/>
    <property type="match status" value="1"/>
</dbReference>
<keyword evidence="8" id="KW-1185">Reference proteome</keyword>
<dbReference type="InterPro" id="IPR050079">
    <property type="entry name" value="DEAD_box_RNA_helicase"/>
</dbReference>
<dbReference type="InterPro" id="IPR005580">
    <property type="entry name" value="DbpA/CsdA_RNA-bd_dom"/>
</dbReference>
<dbReference type="GO" id="GO:0004386">
    <property type="term" value="F:helicase activity"/>
    <property type="evidence" value="ECO:0007669"/>
    <property type="project" value="UniProtKB-KW"/>
</dbReference>
<name>A0ABN0BXW2_9LIST</name>
<comment type="similarity">
    <text evidence="5">Belongs to the DEAD box helicase family.</text>
</comment>
<dbReference type="InterPro" id="IPR012677">
    <property type="entry name" value="Nucleotide-bd_a/b_plait_sf"/>
</dbReference>
<evidence type="ECO:0000259" key="6">
    <source>
        <dbReference type="PROSITE" id="PS51194"/>
    </source>
</evidence>
<dbReference type="CDD" id="cd18787">
    <property type="entry name" value="SF2_C_DEAD"/>
    <property type="match status" value="1"/>
</dbReference>
<feature type="domain" description="Helicase C-terminal" evidence="6">
    <location>
        <begin position="1"/>
        <end position="93"/>
    </location>
</feature>
<keyword evidence="4" id="KW-0067">ATP-binding</keyword>
<evidence type="ECO:0000256" key="3">
    <source>
        <dbReference type="ARBA" id="ARBA00022806"/>
    </source>
</evidence>
<evidence type="ECO:0000256" key="5">
    <source>
        <dbReference type="ARBA" id="ARBA00038437"/>
    </source>
</evidence>
<keyword evidence="1" id="KW-0547">Nucleotide-binding</keyword>
<accession>A0ABN0BXW2</accession>
<dbReference type="InterPro" id="IPR027417">
    <property type="entry name" value="P-loop_NTPase"/>
</dbReference>
<evidence type="ECO:0000313" key="7">
    <source>
        <dbReference type="EMBL" id="EFR87950.1"/>
    </source>
</evidence>
<comment type="caution">
    <text evidence="7">The sequence shown here is derived from an EMBL/GenBank/DDBJ whole genome shotgun (WGS) entry which is preliminary data.</text>
</comment>
<gene>
    <name evidence="7" type="ORF">NT05LM_1471</name>
</gene>
<dbReference type="PROSITE" id="PS51194">
    <property type="entry name" value="HELICASE_CTER"/>
    <property type="match status" value="1"/>
</dbReference>
<keyword evidence="2" id="KW-0378">Hydrolase</keyword>
<reference evidence="7 8" key="1">
    <citation type="journal article" date="2010" name="Microbiol. Resour. Announc.">
        <title>Comparative genomics of the bacterial genus Listeria: Genome evolution is characterized by limited gene acquisition and limited gene loss.</title>
        <authorList>
            <person name="den Bakker H.C."/>
            <person name="Cummings C.A."/>
            <person name="Ferreira V."/>
            <person name="Vatta P."/>
            <person name="Orsi R.H."/>
            <person name="Degoricija L."/>
            <person name="Barker M."/>
            <person name="Petrauskene O."/>
            <person name="Furtado M.R."/>
            <person name="Wiedmann M."/>
        </authorList>
    </citation>
    <scope>NUCLEOTIDE SEQUENCE [LARGE SCALE GENOMIC DNA]</scope>
    <source>
        <strain evidence="7 8">FSL S4-120</strain>
    </source>
</reference>
<evidence type="ECO:0000256" key="2">
    <source>
        <dbReference type="ARBA" id="ARBA00022801"/>
    </source>
</evidence>
<dbReference type="SUPFAM" id="SSF52540">
    <property type="entry name" value="P-loop containing nucleoside triphosphate hydrolases"/>
    <property type="match status" value="1"/>
</dbReference>
<dbReference type="Pfam" id="PF03880">
    <property type="entry name" value="DbpA"/>
    <property type="match status" value="1"/>
</dbReference>
<dbReference type="EMBL" id="ADXF01000574">
    <property type="protein sequence ID" value="EFR87950.1"/>
    <property type="molecule type" value="Genomic_DNA"/>
</dbReference>
<dbReference type="Pfam" id="PF00271">
    <property type="entry name" value="Helicase_C"/>
    <property type="match status" value="1"/>
</dbReference>